<dbReference type="Proteomes" id="UP001501004">
    <property type="component" value="Unassembled WGS sequence"/>
</dbReference>
<evidence type="ECO:0000259" key="4">
    <source>
        <dbReference type="Pfam" id="PF13490"/>
    </source>
</evidence>
<keyword evidence="3" id="KW-0812">Transmembrane</keyword>
<gene>
    <name evidence="5" type="ORF">GCM10022239_16080</name>
</gene>
<name>A0ABP7FJ29_9MICO</name>
<comment type="caution">
    <text evidence="5">The sequence shown here is derived from an EMBL/GenBank/DDBJ whole genome shotgun (WGS) entry which is preliminary data.</text>
</comment>
<keyword evidence="1" id="KW-0805">Transcription regulation</keyword>
<evidence type="ECO:0000313" key="6">
    <source>
        <dbReference type="Proteomes" id="UP001501004"/>
    </source>
</evidence>
<proteinExistence type="predicted"/>
<evidence type="ECO:0000256" key="2">
    <source>
        <dbReference type="ARBA" id="ARBA00023163"/>
    </source>
</evidence>
<keyword evidence="3" id="KW-1133">Transmembrane helix</keyword>
<organism evidence="5 6">
    <name type="scientific">Leifsonella bigeumensis</name>
    <dbReference type="NCBI Taxonomy" id="433643"/>
    <lineage>
        <taxon>Bacteria</taxon>
        <taxon>Bacillati</taxon>
        <taxon>Actinomycetota</taxon>
        <taxon>Actinomycetes</taxon>
        <taxon>Micrococcales</taxon>
        <taxon>Microbacteriaceae</taxon>
        <taxon>Leifsonella</taxon>
    </lineage>
</organism>
<keyword evidence="3" id="KW-0472">Membrane</keyword>
<evidence type="ECO:0000256" key="3">
    <source>
        <dbReference type="SAM" id="Phobius"/>
    </source>
</evidence>
<accession>A0ABP7FJ29</accession>
<feature type="transmembrane region" description="Helical" evidence="3">
    <location>
        <begin position="84"/>
        <end position="104"/>
    </location>
</feature>
<dbReference type="Pfam" id="PF13490">
    <property type="entry name" value="zf-HC2"/>
    <property type="match status" value="1"/>
</dbReference>
<sequence length="224" mass="23362">MTDTYRDWDAAYLLGSLSPAERREFEDHLADCPRCSAAVAELAGLPGLLSMVPVDEVDPVEEVPKELLPRLVTAARRRRTRVRALTGGLVVAAAAAAVAVTLVLPQIVPADPGEHSAELTLSQVVASPLSADVRLIVHDWGTSIEMTCRYAGDYGGTGGPGGSGADYAMYVTDSAGEATQLATWTAMPGSTVEPSGTTSLTLDEIRSVEVRSVESGAILLAGSP</sequence>
<protein>
    <submittedName>
        <fullName evidence="5">Zf-HC2 domain-containing protein</fullName>
    </submittedName>
</protein>
<feature type="domain" description="Putative zinc-finger" evidence="4">
    <location>
        <begin position="11"/>
        <end position="35"/>
    </location>
</feature>
<dbReference type="InterPro" id="IPR027383">
    <property type="entry name" value="Znf_put"/>
</dbReference>
<dbReference type="RefSeq" id="WP_344755523.1">
    <property type="nucleotide sequence ID" value="NZ_BAABAE010000003.1"/>
</dbReference>
<dbReference type="InterPro" id="IPR041916">
    <property type="entry name" value="Anti_sigma_zinc_sf"/>
</dbReference>
<evidence type="ECO:0000256" key="1">
    <source>
        <dbReference type="ARBA" id="ARBA00023015"/>
    </source>
</evidence>
<reference evidence="6" key="1">
    <citation type="journal article" date="2019" name="Int. J. Syst. Evol. Microbiol.">
        <title>The Global Catalogue of Microorganisms (GCM) 10K type strain sequencing project: providing services to taxonomists for standard genome sequencing and annotation.</title>
        <authorList>
            <consortium name="The Broad Institute Genomics Platform"/>
            <consortium name="The Broad Institute Genome Sequencing Center for Infectious Disease"/>
            <person name="Wu L."/>
            <person name="Ma J."/>
        </authorList>
    </citation>
    <scope>NUCLEOTIDE SEQUENCE [LARGE SCALE GENOMIC DNA]</scope>
    <source>
        <strain evidence="6">JCM 16949</strain>
    </source>
</reference>
<keyword evidence="6" id="KW-1185">Reference proteome</keyword>
<keyword evidence="2" id="KW-0804">Transcription</keyword>
<dbReference type="EMBL" id="BAABAE010000003">
    <property type="protein sequence ID" value="GAA3741147.1"/>
    <property type="molecule type" value="Genomic_DNA"/>
</dbReference>
<dbReference type="Gene3D" id="1.10.10.1320">
    <property type="entry name" value="Anti-sigma factor, zinc-finger domain"/>
    <property type="match status" value="1"/>
</dbReference>
<evidence type="ECO:0000313" key="5">
    <source>
        <dbReference type="EMBL" id="GAA3741147.1"/>
    </source>
</evidence>